<keyword evidence="1" id="KW-0812">Transmembrane</keyword>
<feature type="transmembrane region" description="Helical" evidence="1">
    <location>
        <begin position="242"/>
        <end position="266"/>
    </location>
</feature>
<feature type="transmembrane region" description="Helical" evidence="1">
    <location>
        <begin position="272"/>
        <end position="293"/>
    </location>
</feature>
<dbReference type="Gene3D" id="1.20.1530.20">
    <property type="match status" value="1"/>
</dbReference>
<feature type="transmembrane region" description="Helical" evidence="1">
    <location>
        <begin position="29"/>
        <end position="50"/>
    </location>
</feature>
<gene>
    <name evidence="2" type="ORF">TrRE_jg2289</name>
</gene>
<keyword evidence="1" id="KW-1133">Transmembrane helix</keyword>
<name>A0A9W6Z8Q6_9STRA</name>
<dbReference type="Proteomes" id="UP001165082">
    <property type="component" value="Unassembled WGS sequence"/>
</dbReference>
<evidence type="ECO:0000313" key="2">
    <source>
        <dbReference type="EMBL" id="GMH47756.1"/>
    </source>
</evidence>
<reference evidence="2" key="1">
    <citation type="submission" date="2022-07" db="EMBL/GenBank/DDBJ databases">
        <title>Genome analysis of Parmales, a sister group of diatoms, reveals the evolutionary specialization of diatoms from phago-mixotrophs to photoautotrophs.</title>
        <authorList>
            <person name="Ban H."/>
            <person name="Sato S."/>
            <person name="Yoshikawa S."/>
            <person name="Kazumasa Y."/>
            <person name="Nakamura Y."/>
            <person name="Ichinomiya M."/>
            <person name="Saitoh K."/>
            <person name="Sato N."/>
            <person name="Blanc-Mathieu R."/>
            <person name="Endo H."/>
            <person name="Kuwata A."/>
            <person name="Ogata H."/>
        </authorList>
    </citation>
    <scope>NUCLEOTIDE SEQUENCE</scope>
</reference>
<protein>
    <submittedName>
        <fullName evidence="2">Uncharacterized protein</fullName>
    </submittedName>
</protein>
<dbReference type="OrthoDB" id="199690at2759"/>
<evidence type="ECO:0000313" key="3">
    <source>
        <dbReference type="Proteomes" id="UP001165082"/>
    </source>
</evidence>
<comment type="caution">
    <text evidence="2">The sequence shown here is derived from an EMBL/GenBank/DDBJ whole genome shotgun (WGS) entry which is preliminary data.</text>
</comment>
<dbReference type="AlphaFoldDB" id="A0A9W6Z8Q6"/>
<feature type="transmembrane region" description="Helical" evidence="1">
    <location>
        <begin position="62"/>
        <end position="83"/>
    </location>
</feature>
<sequence>MTCLSFIMINVGYEFDIDKERWRTYIQDYLIAMTAAGFPWIFVAVWFVFVVPSPLPWGDALLAARFAAPTSAGILFSMLEAAGMKDTWLFRKARVLAIFDDLDTVLLMIPLKVALVGFKWELSLELLAVFSLLLLSWSKLHAFRIPCSWNYTALYAVFVAGSVEALAYLSGHEGVPMEAVHLEVLLPAFAVGFLEGSAEEAAADLSVGQLGVHVLLVSLLMVVGKMFPLFCYRKEANIRARLALALGMCPRGEVGAGVIVISIAFGICGPCITIAVMCLALNLVASSFFIMGVKKLVERAEMDDTRHGIVRDEKTGIPIVEGGISNNNDNNNNNNTLKVVEVVENVERKLEADRRV</sequence>
<accession>A0A9W6Z8Q6</accession>
<keyword evidence="3" id="KW-1185">Reference proteome</keyword>
<feature type="transmembrane region" description="Helical" evidence="1">
    <location>
        <begin position="152"/>
        <end position="171"/>
    </location>
</feature>
<organism evidence="2 3">
    <name type="scientific">Triparma retinervis</name>
    <dbReference type="NCBI Taxonomy" id="2557542"/>
    <lineage>
        <taxon>Eukaryota</taxon>
        <taxon>Sar</taxon>
        <taxon>Stramenopiles</taxon>
        <taxon>Ochrophyta</taxon>
        <taxon>Bolidophyceae</taxon>
        <taxon>Parmales</taxon>
        <taxon>Triparmaceae</taxon>
        <taxon>Triparma</taxon>
    </lineage>
</organism>
<proteinExistence type="predicted"/>
<dbReference type="InterPro" id="IPR038770">
    <property type="entry name" value="Na+/solute_symporter_sf"/>
</dbReference>
<evidence type="ECO:0000256" key="1">
    <source>
        <dbReference type="SAM" id="Phobius"/>
    </source>
</evidence>
<feature type="transmembrane region" description="Helical" evidence="1">
    <location>
        <begin position="210"/>
        <end position="230"/>
    </location>
</feature>
<dbReference type="EMBL" id="BRXZ01000583">
    <property type="protein sequence ID" value="GMH47756.1"/>
    <property type="molecule type" value="Genomic_DNA"/>
</dbReference>
<keyword evidence="1" id="KW-0472">Membrane</keyword>